<comment type="subcellular location">
    <subcellularLocation>
        <location evidence="1">Membrane</location>
        <topology evidence="1">Multi-pass membrane protein</topology>
    </subcellularLocation>
</comment>
<feature type="transmembrane region" description="Helical" evidence="6">
    <location>
        <begin position="332"/>
        <end position="354"/>
    </location>
</feature>
<dbReference type="InterPro" id="IPR011701">
    <property type="entry name" value="MFS"/>
</dbReference>
<dbReference type="SUPFAM" id="SSF103473">
    <property type="entry name" value="MFS general substrate transporter"/>
    <property type="match status" value="1"/>
</dbReference>
<dbReference type="PANTHER" id="PTHR23505">
    <property type="entry name" value="SPINSTER"/>
    <property type="match status" value="1"/>
</dbReference>
<proteinExistence type="predicted"/>
<keyword evidence="4 6" id="KW-1133">Transmembrane helix</keyword>
<dbReference type="PANTHER" id="PTHR23505:SF79">
    <property type="entry name" value="PROTEIN SPINSTER"/>
    <property type="match status" value="1"/>
</dbReference>
<keyword evidence="5 6" id="KW-0472">Membrane</keyword>
<dbReference type="InterPro" id="IPR044770">
    <property type="entry name" value="MFS_spinster-like"/>
</dbReference>
<keyword evidence="3 6" id="KW-0812">Transmembrane</keyword>
<evidence type="ECO:0000256" key="6">
    <source>
        <dbReference type="SAM" id="Phobius"/>
    </source>
</evidence>
<feature type="transmembrane region" description="Helical" evidence="6">
    <location>
        <begin position="83"/>
        <end position="106"/>
    </location>
</feature>
<dbReference type="Pfam" id="PF07690">
    <property type="entry name" value="MFS_1"/>
    <property type="match status" value="1"/>
</dbReference>
<evidence type="ECO:0000313" key="8">
    <source>
        <dbReference type="EMBL" id="NMG00722.1"/>
    </source>
</evidence>
<dbReference type="PROSITE" id="PS50850">
    <property type="entry name" value="MFS"/>
    <property type="match status" value="1"/>
</dbReference>
<name>A0ABX1NN35_9RHOO</name>
<keyword evidence="2" id="KW-0813">Transport</keyword>
<feature type="transmembrane region" description="Helical" evidence="6">
    <location>
        <begin position="263"/>
        <end position="284"/>
    </location>
</feature>
<feature type="transmembrane region" description="Helical" evidence="6">
    <location>
        <begin position="140"/>
        <end position="163"/>
    </location>
</feature>
<keyword evidence="9" id="KW-1185">Reference proteome</keyword>
<evidence type="ECO:0000256" key="4">
    <source>
        <dbReference type="ARBA" id="ARBA00022989"/>
    </source>
</evidence>
<dbReference type="RefSeq" id="WP_169143237.1">
    <property type="nucleotide sequence ID" value="NZ_WTVS01000095.1"/>
</dbReference>
<feature type="transmembrane region" description="Helical" evidence="6">
    <location>
        <begin position="401"/>
        <end position="420"/>
    </location>
</feature>
<evidence type="ECO:0000256" key="5">
    <source>
        <dbReference type="ARBA" id="ARBA00023136"/>
    </source>
</evidence>
<evidence type="ECO:0000256" key="1">
    <source>
        <dbReference type="ARBA" id="ARBA00004141"/>
    </source>
</evidence>
<dbReference type="CDD" id="cd17328">
    <property type="entry name" value="MFS_spinster_like"/>
    <property type="match status" value="1"/>
</dbReference>
<feature type="transmembrane region" description="Helical" evidence="6">
    <location>
        <begin position="169"/>
        <end position="189"/>
    </location>
</feature>
<feature type="transmembrane region" description="Helical" evidence="6">
    <location>
        <begin position="51"/>
        <end position="71"/>
    </location>
</feature>
<evidence type="ECO:0000313" key="9">
    <source>
        <dbReference type="Proteomes" id="UP000634522"/>
    </source>
</evidence>
<dbReference type="InterPro" id="IPR020846">
    <property type="entry name" value="MFS_dom"/>
</dbReference>
<dbReference type="InterPro" id="IPR036259">
    <property type="entry name" value="MFS_trans_sf"/>
</dbReference>
<feature type="transmembrane region" description="Helical" evidence="6">
    <location>
        <begin position="296"/>
        <end position="316"/>
    </location>
</feature>
<feature type="domain" description="Major facilitator superfamily (MFS) profile" evidence="7">
    <location>
        <begin position="16"/>
        <end position="424"/>
    </location>
</feature>
<evidence type="ECO:0000259" key="7">
    <source>
        <dbReference type="PROSITE" id="PS50850"/>
    </source>
</evidence>
<dbReference type="Gene3D" id="1.20.1250.20">
    <property type="entry name" value="MFS general substrate transporter like domains"/>
    <property type="match status" value="1"/>
</dbReference>
<reference evidence="8 9" key="1">
    <citation type="submission" date="2019-12" db="EMBL/GenBank/DDBJ databases">
        <title>Comparative genomics gives insights into the taxonomy of the Azoarcus-Aromatoleum group and reveals separate origins of nif in the plant-associated Azoarcus and non-plant-associated Aromatoleum sub-groups.</title>
        <authorList>
            <person name="Lafos M."/>
            <person name="Maluk M."/>
            <person name="Batista M."/>
            <person name="Junghare M."/>
            <person name="Carmona M."/>
            <person name="Faoro H."/>
            <person name="Cruz L.M."/>
            <person name="Battistoni F."/>
            <person name="De Souza E."/>
            <person name="Pedrosa F."/>
            <person name="Chen W.-M."/>
            <person name="Poole P.S."/>
            <person name="Dixon R.A."/>
            <person name="James E.K."/>
        </authorList>
    </citation>
    <scope>NUCLEOTIDE SEQUENCE [LARGE SCALE GENOMIC DNA]</scope>
    <source>
        <strain evidence="8 9">T</strain>
    </source>
</reference>
<feature type="transmembrane region" description="Helical" evidence="6">
    <location>
        <begin position="112"/>
        <end position="133"/>
    </location>
</feature>
<dbReference type="EMBL" id="WTVS01000095">
    <property type="protein sequence ID" value="NMG00722.1"/>
    <property type="molecule type" value="Genomic_DNA"/>
</dbReference>
<evidence type="ECO:0000256" key="2">
    <source>
        <dbReference type="ARBA" id="ARBA00022448"/>
    </source>
</evidence>
<comment type="caution">
    <text evidence="8">The sequence shown here is derived from an EMBL/GenBank/DDBJ whole genome shotgun (WGS) entry which is preliminary data.</text>
</comment>
<sequence>MSAPPPTTSAWRSHRLLLLLSLMYADNFIGRQIMAVMIEPIKREFGASDTAMGLISGLAFAGVYALLGLPAGRIADRVSRVRLLAVSGLMWCVATVLCGLAGSFGLLVLARMAVAVAEAPATPASLSIIADLYPPQRRSFAISCFTAAPTFAAIVALSVGAWMVGAWGWRNAFMVLALPVLPVAALLAFSVREPRRGIWDGGHTGPAVPPGMWSTLRELWACRPYRYLVLASAVTTLGANAYGMWNPTFLVRSHELSLQNAGLLAGLVGGTSAGVGMLFSGWLTDRLTHRSQRWHLRIPLIGHSIAVVSLAAYLLWPHATLLQAGSVAVPTAMLWCGLNGFFSVWWVAPSYSFITHLVAPGQRAVALAALTILTTLLGVGVGPLLIGAFSDGLQPWFGAESLRYALLFVCATTLVAMFAIRRVGGLLAAQPQGGLAVSGSTP</sequence>
<dbReference type="Proteomes" id="UP000634522">
    <property type="component" value="Unassembled WGS sequence"/>
</dbReference>
<organism evidence="8 9">
    <name type="scientific">Aromatoleum toluolicum</name>
    <dbReference type="NCBI Taxonomy" id="90060"/>
    <lineage>
        <taxon>Bacteria</taxon>
        <taxon>Pseudomonadati</taxon>
        <taxon>Pseudomonadota</taxon>
        <taxon>Betaproteobacteria</taxon>
        <taxon>Rhodocyclales</taxon>
        <taxon>Rhodocyclaceae</taxon>
        <taxon>Aromatoleum</taxon>
    </lineage>
</organism>
<feature type="transmembrane region" description="Helical" evidence="6">
    <location>
        <begin position="366"/>
        <end position="389"/>
    </location>
</feature>
<feature type="transmembrane region" description="Helical" evidence="6">
    <location>
        <begin position="225"/>
        <end position="243"/>
    </location>
</feature>
<protein>
    <submittedName>
        <fullName evidence="8">MFS transporter</fullName>
    </submittedName>
</protein>
<evidence type="ECO:0000256" key="3">
    <source>
        <dbReference type="ARBA" id="ARBA00022692"/>
    </source>
</evidence>
<gene>
    <name evidence="8" type="ORF">GPA27_25395</name>
</gene>
<accession>A0ABX1NN35</accession>